<dbReference type="AlphaFoldDB" id="A0A418X7U7"/>
<keyword evidence="6" id="KW-1185">Reference proteome</keyword>
<sequence>MTAREYNFDGLVGPSHNYAGLSFGNVASFSNVKSASNPKQAALQGLAKMRALAARGFAQAVMPPHARPNFRMLRSIGFGGSDADVLAAAYRASPVTLACAYSASPMWTANAATVSPSADTLDGRVHFTAANLNNKLHRAIEHTQAARSLRAIFSDSRHFAVHDALPQTPAFGDEGAANHTRLCANHAAAGVEFFVYGRVEFDPSAPAPKKYPARQTLEASQAIARLHGLDASRTVFASQNPDVIDQGVFHNDVIAVGNGNVLFYHEQAFANEARVLGSLRAAMDGMGAVLAPVRVDTGLVSVADAVASYLFNSQLLSKPDGSMALVVPHECAENPAVSRYLQQLVAGGGPINELIDFDLRQSMRNGGGPACLRLRVALTAEEAAAMHPGVVMTETLYATLVAWVEKHYRDHLEPKDLADPQLALECAAALEELERILGLPGLYDLS</sequence>
<dbReference type="HAMAP" id="MF_01172">
    <property type="entry name" value="AstB"/>
    <property type="match status" value="1"/>
</dbReference>
<reference evidence="5 6" key="1">
    <citation type="submission" date="2018-09" db="EMBL/GenBank/DDBJ databases">
        <authorList>
            <person name="Zhu H."/>
        </authorList>
    </citation>
    <scope>NUCLEOTIDE SEQUENCE [LARGE SCALE GENOMIC DNA]</scope>
    <source>
        <strain evidence="5 6">K1S02-61</strain>
    </source>
</reference>
<dbReference type="SUPFAM" id="SSF55909">
    <property type="entry name" value="Pentein"/>
    <property type="match status" value="1"/>
</dbReference>
<dbReference type="Proteomes" id="UP000284006">
    <property type="component" value="Unassembled WGS sequence"/>
</dbReference>
<evidence type="ECO:0000313" key="6">
    <source>
        <dbReference type="Proteomes" id="UP000284006"/>
    </source>
</evidence>
<dbReference type="OrthoDB" id="248552at2"/>
<evidence type="ECO:0000256" key="1">
    <source>
        <dbReference type="ARBA" id="ARBA00022503"/>
    </source>
</evidence>
<keyword evidence="2 3" id="KW-0378">Hydrolase</keyword>
<proteinExistence type="inferred from homology"/>
<evidence type="ECO:0000313" key="5">
    <source>
        <dbReference type="EMBL" id="RJG08453.1"/>
    </source>
</evidence>
<name>A0A418X7U7_9BURK</name>
<feature type="binding site" evidence="3">
    <location>
        <begin position="137"/>
        <end position="138"/>
    </location>
    <ligand>
        <name>substrate</name>
    </ligand>
</feature>
<comment type="caution">
    <text evidence="5">The sequence shown here is derived from an EMBL/GenBank/DDBJ whole genome shotgun (WGS) entry which is preliminary data.</text>
</comment>
<gene>
    <name evidence="3 5" type="primary">astB</name>
    <name evidence="5" type="ORF">D3872_23930</name>
</gene>
<dbReference type="InterPro" id="IPR037031">
    <property type="entry name" value="AstB_sf"/>
</dbReference>
<accession>A0A418X7U7</accession>
<dbReference type="NCBIfam" id="NF009789">
    <property type="entry name" value="PRK13281.1"/>
    <property type="match status" value="1"/>
</dbReference>
<dbReference type="UniPathway" id="UPA00185">
    <property type="reaction ID" value="UER00280"/>
</dbReference>
<evidence type="ECO:0000256" key="2">
    <source>
        <dbReference type="ARBA" id="ARBA00022801"/>
    </source>
</evidence>
<dbReference type="InterPro" id="IPR007079">
    <property type="entry name" value="SuccinylArg_d-Hdrlase_AstB"/>
</dbReference>
<dbReference type="RefSeq" id="WP_119813114.1">
    <property type="nucleotide sequence ID" value="NZ_QYUP01000191.1"/>
</dbReference>
<dbReference type="GO" id="GO:0019545">
    <property type="term" value="P:L-arginine catabolic process to succinate"/>
    <property type="evidence" value="ECO:0007669"/>
    <property type="project" value="UniProtKB-UniRule"/>
</dbReference>
<feature type="binding site" evidence="3">
    <location>
        <position position="110"/>
    </location>
    <ligand>
        <name>substrate</name>
    </ligand>
</feature>
<feature type="active site" evidence="3">
    <location>
        <position position="174"/>
    </location>
</feature>
<protein>
    <recommendedName>
        <fullName evidence="3 4">N-succinylarginine dihydrolase</fullName>
        <ecNumber evidence="3 4">3.5.3.23</ecNumber>
    </recommendedName>
</protein>
<comment type="similarity">
    <text evidence="3">Belongs to the succinylarginine dihydrolase family.</text>
</comment>
<comment type="catalytic activity">
    <reaction evidence="3">
        <text>N(2)-succinyl-L-arginine + 2 H2O + 2 H(+) = N(2)-succinyl-L-ornithine + 2 NH4(+) + CO2</text>
        <dbReference type="Rhea" id="RHEA:19533"/>
        <dbReference type="ChEBI" id="CHEBI:15377"/>
        <dbReference type="ChEBI" id="CHEBI:15378"/>
        <dbReference type="ChEBI" id="CHEBI:16526"/>
        <dbReference type="ChEBI" id="CHEBI:28938"/>
        <dbReference type="ChEBI" id="CHEBI:58241"/>
        <dbReference type="ChEBI" id="CHEBI:58514"/>
        <dbReference type="EC" id="3.5.3.23"/>
    </reaction>
</comment>
<keyword evidence="1 3" id="KW-0056">Arginine metabolism</keyword>
<evidence type="ECO:0000256" key="3">
    <source>
        <dbReference type="HAMAP-Rule" id="MF_01172"/>
    </source>
</evidence>
<comment type="pathway">
    <text evidence="3">Amino-acid degradation; L-arginine degradation via AST pathway; L-glutamate and succinate from L-arginine: step 2/5.</text>
</comment>
<feature type="binding site" evidence="3">
    <location>
        <position position="252"/>
    </location>
    <ligand>
        <name>substrate</name>
    </ligand>
</feature>
<evidence type="ECO:0000256" key="4">
    <source>
        <dbReference type="NCBIfam" id="TIGR03241"/>
    </source>
</evidence>
<dbReference type="EC" id="3.5.3.23" evidence="3 4"/>
<dbReference type="Pfam" id="PF04996">
    <property type="entry name" value="AstB"/>
    <property type="match status" value="1"/>
</dbReference>
<dbReference type="PANTHER" id="PTHR30420">
    <property type="entry name" value="N-SUCCINYLARGININE DIHYDROLASE"/>
    <property type="match status" value="1"/>
</dbReference>
<dbReference type="NCBIfam" id="TIGR03241">
    <property type="entry name" value="arg_catab_astB"/>
    <property type="match status" value="1"/>
</dbReference>
<feature type="active site" evidence="3">
    <location>
        <position position="250"/>
    </location>
</feature>
<feature type="binding site" evidence="3">
    <location>
        <begin position="19"/>
        <end position="28"/>
    </location>
    <ligand>
        <name>substrate</name>
    </ligand>
</feature>
<dbReference type="EMBL" id="QYUP01000191">
    <property type="protein sequence ID" value="RJG08453.1"/>
    <property type="molecule type" value="Genomic_DNA"/>
</dbReference>
<dbReference type="GO" id="GO:0019544">
    <property type="term" value="P:L-arginine catabolic process to L-glutamate"/>
    <property type="evidence" value="ECO:0007669"/>
    <property type="project" value="UniProtKB-UniRule"/>
</dbReference>
<feature type="binding site" evidence="3">
    <location>
        <position position="214"/>
    </location>
    <ligand>
        <name>substrate</name>
    </ligand>
</feature>
<dbReference type="PANTHER" id="PTHR30420:SF2">
    <property type="entry name" value="N-SUCCINYLARGININE DIHYDROLASE"/>
    <property type="match status" value="1"/>
</dbReference>
<comment type="function">
    <text evidence="3">Catalyzes the hydrolysis of N(2)-succinylarginine into N(2)-succinylornithine, ammonia and CO(2).</text>
</comment>
<dbReference type="Gene3D" id="3.75.10.20">
    <property type="entry name" value="Succinylarginine dihydrolase"/>
    <property type="match status" value="1"/>
</dbReference>
<comment type="subunit">
    <text evidence="3">Homodimer.</text>
</comment>
<dbReference type="GO" id="GO:0009015">
    <property type="term" value="F:N-succinylarginine dihydrolase activity"/>
    <property type="evidence" value="ECO:0007669"/>
    <property type="project" value="UniProtKB-UniRule"/>
</dbReference>
<feature type="active site" description="Nucleophile" evidence="3">
    <location>
        <position position="371"/>
    </location>
</feature>
<feature type="binding site" evidence="3">
    <location>
        <position position="365"/>
    </location>
    <ligand>
        <name>substrate</name>
    </ligand>
</feature>
<organism evidence="5 6">
    <name type="scientific">Massilia cavernae</name>
    <dbReference type="NCBI Taxonomy" id="2320864"/>
    <lineage>
        <taxon>Bacteria</taxon>
        <taxon>Pseudomonadati</taxon>
        <taxon>Pseudomonadota</taxon>
        <taxon>Betaproteobacteria</taxon>
        <taxon>Burkholderiales</taxon>
        <taxon>Oxalobacteraceae</taxon>
        <taxon>Telluria group</taxon>
        <taxon>Massilia</taxon>
    </lineage>
</organism>